<evidence type="ECO:0000256" key="6">
    <source>
        <dbReference type="ARBA" id="ARBA00023136"/>
    </source>
</evidence>
<feature type="transmembrane region" description="Helical" evidence="9">
    <location>
        <begin position="415"/>
        <end position="434"/>
    </location>
</feature>
<evidence type="ECO:0000256" key="5">
    <source>
        <dbReference type="ARBA" id="ARBA00022989"/>
    </source>
</evidence>
<dbReference type="Pfam" id="PF09594">
    <property type="entry name" value="GT87"/>
    <property type="match status" value="1"/>
</dbReference>
<feature type="transmembrane region" description="Helical" evidence="9">
    <location>
        <begin position="390"/>
        <end position="408"/>
    </location>
</feature>
<feature type="transmembrane region" description="Helical" evidence="9">
    <location>
        <begin position="259"/>
        <end position="281"/>
    </location>
</feature>
<comment type="caution">
    <text evidence="10">The sequence shown here is derived from an EMBL/GenBank/DDBJ whole genome shotgun (WGS) entry which is preliminary data.</text>
</comment>
<organism evidence="10 11">
    <name type="scientific">Isoptericola sediminis</name>
    <dbReference type="NCBI Taxonomy" id="2733572"/>
    <lineage>
        <taxon>Bacteria</taxon>
        <taxon>Bacillati</taxon>
        <taxon>Actinomycetota</taxon>
        <taxon>Actinomycetes</taxon>
        <taxon>Micrococcales</taxon>
        <taxon>Promicromonosporaceae</taxon>
        <taxon>Isoptericola</taxon>
    </lineage>
</organism>
<dbReference type="GO" id="GO:0005886">
    <property type="term" value="C:plasma membrane"/>
    <property type="evidence" value="ECO:0007669"/>
    <property type="project" value="UniProtKB-SubCell"/>
</dbReference>
<feature type="transmembrane region" description="Helical" evidence="9">
    <location>
        <begin position="186"/>
        <end position="217"/>
    </location>
</feature>
<keyword evidence="11" id="KW-1185">Reference proteome</keyword>
<evidence type="ECO:0000256" key="3">
    <source>
        <dbReference type="ARBA" id="ARBA00022679"/>
    </source>
</evidence>
<evidence type="ECO:0000256" key="9">
    <source>
        <dbReference type="SAM" id="Phobius"/>
    </source>
</evidence>
<comment type="subcellular location">
    <subcellularLocation>
        <location evidence="1">Cell membrane</location>
        <topology evidence="1">Multi-pass membrane protein</topology>
    </subcellularLocation>
</comment>
<evidence type="ECO:0000256" key="2">
    <source>
        <dbReference type="ARBA" id="ARBA00022475"/>
    </source>
</evidence>
<keyword evidence="5 9" id="KW-1133">Transmembrane helix</keyword>
<feature type="transmembrane region" description="Helical" evidence="9">
    <location>
        <begin position="156"/>
        <end position="174"/>
    </location>
</feature>
<keyword evidence="2" id="KW-1003">Cell membrane</keyword>
<evidence type="ECO:0000313" key="10">
    <source>
        <dbReference type="EMBL" id="NNU26162.1"/>
    </source>
</evidence>
<reference evidence="10 11" key="1">
    <citation type="submission" date="2020-05" db="EMBL/GenBank/DDBJ databases">
        <title>Genome sequence of Isoptericola sp. JC619 isolated from Chilika lagoon, India.</title>
        <authorList>
            <person name="Kumar D."/>
            <person name="Appam K."/>
            <person name="Gandham S."/>
            <person name="Uppada J."/>
            <person name="Sasikala C."/>
            <person name="Venkata Ramana C."/>
        </authorList>
    </citation>
    <scope>NUCLEOTIDE SEQUENCE [LARGE SCALE GENOMIC DNA]</scope>
    <source>
        <strain evidence="10 11">JC619</strain>
    </source>
</reference>
<feature type="transmembrane region" description="Helical" evidence="9">
    <location>
        <begin position="366"/>
        <end position="384"/>
    </location>
</feature>
<dbReference type="AlphaFoldDB" id="A0A849JS77"/>
<gene>
    <name evidence="10" type="ORF">HLI28_01200</name>
</gene>
<dbReference type="GO" id="GO:0016758">
    <property type="term" value="F:hexosyltransferase activity"/>
    <property type="evidence" value="ECO:0007669"/>
    <property type="project" value="InterPro"/>
</dbReference>
<dbReference type="InterPro" id="IPR018584">
    <property type="entry name" value="GT87"/>
</dbReference>
<evidence type="ECO:0000256" key="7">
    <source>
        <dbReference type="ARBA" id="ARBA00024033"/>
    </source>
</evidence>
<name>A0A849JS77_9MICO</name>
<comment type="similarity">
    <text evidence="7">Belongs to the glycosyltransferase 87 family.</text>
</comment>
<evidence type="ECO:0000313" key="11">
    <source>
        <dbReference type="Proteomes" id="UP000557204"/>
    </source>
</evidence>
<feature type="region of interest" description="Disordered" evidence="8">
    <location>
        <begin position="51"/>
        <end position="70"/>
    </location>
</feature>
<evidence type="ECO:0000256" key="8">
    <source>
        <dbReference type="SAM" id="MobiDB-lite"/>
    </source>
</evidence>
<keyword evidence="4 9" id="KW-0812">Transmembrane</keyword>
<dbReference type="Proteomes" id="UP000557204">
    <property type="component" value="Unassembled WGS sequence"/>
</dbReference>
<dbReference type="EMBL" id="JABFAJ010000003">
    <property type="protein sequence ID" value="NNU26162.1"/>
    <property type="molecule type" value="Genomic_DNA"/>
</dbReference>
<sequence>MRHAASRGLLDLEAGELRVVAIVDSTLGTRPPAAVGAPGVVFWHDVAVPDAAQDRSPENPPTATPAPAAGSGGRLLASPWLLALAFVVVHARLVHEAISWQNTIFGDVTLYEWWARHGLTGGEWPVLDYTWVYPAGALVPVGLPGVLSEDLLGYEIVWTAMIVLLDAVATVVLVRMTPRGVLGAWWWLLFLLALGPIFLGRLDGVVAPMILVALVVARRHPRIAVAVATAGAWVKISPGAVVVAIAATRRSLRDLLRTVVVPGAVVSSIVVGLALAGGAGVRALSVFGQQGSRTLQAESVAATWFSVARWWDPSVRIEYNDEIYTFEVLGDAARTVADTLDWLLILAVVAVAALTWWVARRHPERTYEIVLLSAAAQLVALIVFNKVGSPQFIAWIGPVVAVALASLPEGRALRAWWPPALGMVLVAYATYLVYPVGYGPFLAGDAWIVVIEALRNLALVVLMVGAVWQLVRLGTRDAEQRPTPTADDDGRSA</sequence>
<accession>A0A849JS77</accession>
<evidence type="ECO:0000256" key="1">
    <source>
        <dbReference type="ARBA" id="ARBA00004651"/>
    </source>
</evidence>
<evidence type="ECO:0000256" key="4">
    <source>
        <dbReference type="ARBA" id="ARBA00022692"/>
    </source>
</evidence>
<keyword evidence="3" id="KW-0808">Transferase</keyword>
<feature type="transmembrane region" description="Helical" evidence="9">
    <location>
        <begin position="446"/>
        <end position="471"/>
    </location>
</feature>
<keyword evidence="6 9" id="KW-0472">Membrane</keyword>
<protein>
    <submittedName>
        <fullName evidence="10">DUF2029 domain-containing protein</fullName>
    </submittedName>
</protein>
<proteinExistence type="inferred from homology"/>
<feature type="transmembrane region" description="Helical" evidence="9">
    <location>
        <begin position="223"/>
        <end position="247"/>
    </location>
</feature>
<feature type="transmembrane region" description="Helical" evidence="9">
    <location>
        <begin position="342"/>
        <end position="359"/>
    </location>
</feature>